<feature type="region of interest" description="Disordered" evidence="1">
    <location>
        <begin position="658"/>
        <end position="756"/>
    </location>
</feature>
<organism evidence="3 4">
    <name type="scientific">Larinioides sclopetarius</name>
    <dbReference type="NCBI Taxonomy" id="280406"/>
    <lineage>
        <taxon>Eukaryota</taxon>
        <taxon>Metazoa</taxon>
        <taxon>Ecdysozoa</taxon>
        <taxon>Arthropoda</taxon>
        <taxon>Chelicerata</taxon>
        <taxon>Arachnida</taxon>
        <taxon>Araneae</taxon>
        <taxon>Araneomorphae</taxon>
        <taxon>Entelegynae</taxon>
        <taxon>Araneoidea</taxon>
        <taxon>Araneidae</taxon>
        <taxon>Larinioides</taxon>
    </lineage>
</organism>
<feature type="compositionally biased region" description="Polar residues" evidence="1">
    <location>
        <begin position="732"/>
        <end position="747"/>
    </location>
</feature>
<feature type="region of interest" description="Disordered" evidence="1">
    <location>
        <begin position="1496"/>
        <end position="1540"/>
    </location>
</feature>
<feature type="region of interest" description="Disordered" evidence="1">
    <location>
        <begin position="942"/>
        <end position="988"/>
    </location>
</feature>
<evidence type="ECO:0000259" key="2">
    <source>
        <dbReference type="PROSITE" id="PS50982"/>
    </source>
</evidence>
<feature type="region of interest" description="Disordered" evidence="1">
    <location>
        <begin position="1181"/>
        <end position="1212"/>
    </location>
</feature>
<reference evidence="3 4" key="1">
    <citation type="submission" date="2024-04" db="EMBL/GenBank/DDBJ databases">
        <authorList>
            <person name="Rising A."/>
            <person name="Reimegard J."/>
            <person name="Sonavane S."/>
            <person name="Akerstrom W."/>
            <person name="Nylinder S."/>
            <person name="Hedman E."/>
            <person name="Kallberg Y."/>
        </authorList>
    </citation>
    <scope>NUCLEOTIDE SEQUENCE [LARGE SCALE GENOMIC DNA]</scope>
</reference>
<dbReference type="InterPro" id="IPR001810">
    <property type="entry name" value="F-box_dom"/>
</dbReference>
<dbReference type="PANTHER" id="PTHR15739">
    <property type="entry name" value="ZINC FINGER PROTEIN"/>
    <property type="match status" value="1"/>
</dbReference>
<feature type="compositionally biased region" description="Basic and acidic residues" evidence="1">
    <location>
        <begin position="1097"/>
        <end position="1106"/>
    </location>
</feature>
<feature type="region of interest" description="Disordered" evidence="1">
    <location>
        <begin position="901"/>
        <end position="920"/>
    </location>
</feature>
<feature type="compositionally biased region" description="Polar residues" evidence="1">
    <location>
        <begin position="1735"/>
        <end position="1744"/>
    </location>
</feature>
<dbReference type="Gene3D" id="3.80.10.10">
    <property type="entry name" value="Ribonuclease Inhibitor"/>
    <property type="match status" value="2"/>
</dbReference>
<dbReference type="InterPro" id="IPR052283">
    <property type="entry name" value="GenomicStab_NeuMorph_Reg"/>
</dbReference>
<feature type="region of interest" description="Disordered" evidence="1">
    <location>
        <begin position="584"/>
        <end position="604"/>
    </location>
</feature>
<feature type="compositionally biased region" description="Polar residues" evidence="1">
    <location>
        <begin position="1160"/>
        <end position="1169"/>
    </location>
</feature>
<evidence type="ECO:0000256" key="1">
    <source>
        <dbReference type="SAM" id="MobiDB-lite"/>
    </source>
</evidence>
<accession>A0AAV1Z1B6</accession>
<feature type="compositionally biased region" description="Basic residues" evidence="1">
    <location>
        <begin position="720"/>
        <end position="729"/>
    </location>
</feature>
<feature type="compositionally biased region" description="Basic residues" evidence="1">
    <location>
        <begin position="584"/>
        <end position="599"/>
    </location>
</feature>
<sequence>MDIYHANLLVPTNSRRRTKGRLPFIDSAEPVFSNEDGKLENEARIPVNELEYDFSENLDDVDEEQVTIDLSEFLNENPLLSEPSENLTDSGATLTDCHSQFRVTSSLADTTPVAIEEISSQKDSSVVNEPTVVTEKCSDISESNTIPATLPVSEMPPNVLSENNMSIDSSKIPTDIVSNISPHKENILIKVKSSPSKNCKAKSTKATNLLQKYKNASRLKDFNKNNMKVFGKYPVVKCEKLDIENFIKTNSIKVRNWPIISTNNHFKTKLHPNKNNVNRKFKSQSNKVPKFLNKPISFNRCVPNSQNLSTVNKARSILIDALAANSSPLIIKTDNWKPEIANLTGSSNKFVNRETFQLPISQGFIKPTGNQRIIKLVHAPSPLQINKVNPQSQKHPIITSVNKVTVGPKTFQLISPNTFAALKPEKSKAVTPILPKPNTETISPVFLKDYTIIQPYVEDPTSPVKPKPLLTVPLDIVPVVNAVNQPELIGAAAEVHSPIKSPMKSAKPVQSVFLNGAINQISTPVTIENESHSINMTESVHCNEETTMPNDLKKVNNQSNAELSIVSPKSNMIDIVTSVFSKPQIKKQPKNKQNHLRSHRGGESSVLGCKAYNTTLNDMLFNDDFTDENYSLDDSVDISSDTCPIDEANNILQSSQVYQPGHKDAHASSSESSSGEEKHKDKIFSKRKNDRKKIASPHDSETLSASEGEEENNPSLKRISYTKRRHKKLSVNALQNHKPTESLNTVSELGEKRNVSSEKLVVDTSIVKNASNSDKRNKFLKKSEADLPSEDSPESLKLSKEKCLSSNKSNSSKPSVEESCTTSKSVNNFISNVTLPDDDEKVDDSTIHKAQGKPKTVQESKIGINNLRSRHKSVLKRQTAVALVKSKRIGYVRAKFNVNSKKPSNSKALHNNKKSSKPADIIKEIKTITSGSISSKRLLKKETTVSEKANHSSFCKTVSTRSKTESKSKTVSKASKQSKKSLSARSKTKKRIKTLKVLFKRPTPKSKSLELPFDDVNLALLDNETDPNSLSENNTNLNSTFRDEKSHKMGTPSKEEHKCDADVLPTELNSDDSLKENEMLSNGIDENSPVESSMGTKDGDSLHGENDVNTSEDVKSYNISDKVERTEDSSQNEKINAFVEKQQPDTSISESLSSSFILPENNSEGVSDTNLAMPFTEDLLNKNSEDSDLNVRDESQVENSTEQAHGVSENTINEDKITLLEEIQEHDQNMDANNLLKEEDNDVSTLENIQEFGSKSDINALLEDNPDNNIYCDSSSQIASVSETQKHSYDCDSIVHEDNHESAESCQEVSESDQNLDDKVIQNNEIKDAIEGVKISEHNFDDIGVAPISGEIPRDTSVTEEIHEDNQIHNNNRTGEDEEIAPSEELQNYDHNPDDNILDKNVSELKVTSEIIPDPSSVNISTTNKNISICVEQQKDDSNSADAVIQNIINESKSGEDSSEIEKVPEKKRGRKPKRKSCPKIKISVSKKVDNLGSAGNAGNWYISERKESTDSTQSEEQLMKDKLSSSKRGRKAAAKSSLPTNILDKDERVCFETVAEVHAVDTDTNPSCDKVSSEMNAISDESVSDNAPSNSVECDASTVSDKMNETCSVVLSAADSSKDTQSNEVSSRPTKSLRKRKLSCLKPSTDLLVKVKEEPIDASAEPVLEDPKVTVSIKLENEEVAKPMNENTVDTAHLPSRRGRSSSNANKKLNSDAVASEASVENQVQKKDIKKTSSKGITESPSGSPFKLPEIEAVKNVGTPASCPRNRKKNYSPEAVIVPFSLGWMRELVHRTTERKGQRMSDVYYFSPEATKLRSMNEISSYLSRHPECTLTIKNFTYCKELIYREPFEIERSAKQKSSFGTPSRKIETSNQTSLKKYLQSSTTPKKTSTSEENKSTLASSNTKKKAKTSINISDGNKDENEKSSKLPVKSSITPSAMKDADLSANDSSNILDTVENSDSASSKPSRRVAKKVPFDNSFDDKSQPRPKRGRPSKSLNISVPEPEFTKSTSQSGNSKSTVAGNSAILSKTYSKSAAPNRRPKLKLVFSKNNTSGEIQPPCSPRCHIAAIQRPSVQCAICLCIFHPNCIPKLSEKVIFACKSCTAQKLALYEKERKAFSVSEPPLSPDDSISFDPNIDISLLSPEVLLSVRTEPITFPTASDALLKSSSSNISQGSSGIISSSTTKKVYQETHTVSTPQLLSHLLQPTVVLNSGLLPLAPKSTNQNLNNSTGRVLLTKEAAAKILQAGMRLTSGTNLSATTPLLVKRLPDGRRIAMRGASNPTIVNNSTLQNPVSSVNSNFQILSNISGQVNGNLFSTRINQTEPKAPANMMSNVLIKNTNFLSPVHTVNSIISTNLLTTVRTGNELSSLKNFKSPTSNNTSESGLSWDMNKLMTSCKSLLLVFKRLSIPDLLRASQVCSYWKYVASQSDLWERISFQGLTITNWERCCLTLQKNSTKALDLRGIVHQHVTNPWRDLEINVVHLAAVEELIFDQITPSLLKNVAYNMPLLRKLECHFVTTACSEPEIWTVPCEWELSSLRYMGRLVKLKIGSGSRIELKHGENYVMPYLPQLRHAALTGFNFCSNVNLESLSKQKELISLELGDCKEIDPGIYALLENLTNLKSLRLENGGSINDCRLSDALKKIKGLEVLELMNFKISKKLSDAFKELKHLIHLNVWPDITEKAAFVNRNLFTAISSCKNLKYLCWGVIAESEYIPQCLEMENSNELTFENLFNDLVALFPEGRVEVKCAPRSSWREFCSTRK</sequence>
<feature type="compositionally biased region" description="Basic and acidic residues" evidence="1">
    <location>
        <begin position="1917"/>
        <end position="1926"/>
    </location>
</feature>
<feature type="compositionally biased region" description="Low complexity" evidence="1">
    <location>
        <begin position="804"/>
        <end position="819"/>
    </location>
</feature>
<dbReference type="CDD" id="cd00122">
    <property type="entry name" value="MBD"/>
    <property type="match status" value="1"/>
</dbReference>
<dbReference type="InterPro" id="IPR016177">
    <property type="entry name" value="DNA-bd_dom_sf"/>
</dbReference>
<dbReference type="SUPFAM" id="SSF52047">
    <property type="entry name" value="RNI-like"/>
    <property type="match status" value="1"/>
</dbReference>
<dbReference type="Pfam" id="PF01429">
    <property type="entry name" value="MBD"/>
    <property type="match status" value="1"/>
</dbReference>
<dbReference type="Pfam" id="PF12937">
    <property type="entry name" value="F-box-like"/>
    <property type="match status" value="1"/>
</dbReference>
<feature type="compositionally biased region" description="Low complexity" evidence="1">
    <location>
        <begin position="969"/>
        <end position="985"/>
    </location>
</feature>
<feature type="region of interest" description="Disordered" evidence="1">
    <location>
        <begin position="1614"/>
        <end position="1638"/>
    </location>
</feature>
<feature type="compositionally biased region" description="Basic and acidic residues" evidence="1">
    <location>
        <begin position="1041"/>
        <end position="1061"/>
    </location>
</feature>
<evidence type="ECO:0000313" key="3">
    <source>
        <dbReference type="EMBL" id="CAL1265297.1"/>
    </source>
</evidence>
<evidence type="ECO:0000313" key="4">
    <source>
        <dbReference type="Proteomes" id="UP001497382"/>
    </source>
</evidence>
<feature type="region of interest" description="Disordered" evidence="1">
    <location>
        <begin position="1855"/>
        <end position="2021"/>
    </location>
</feature>
<feature type="region of interest" description="Disordered" evidence="1">
    <location>
        <begin position="779"/>
        <end position="858"/>
    </location>
</feature>
<comment type="caution">
    <text evidence="3">The sequence shown here is derived from an EMBL/GenBank/DDBJ whole genome shotgun (WGS) entry which is preliminary data.</text>
</comment>
<feature type="compositionally biased region" description="Basic and acidic residues" evidence="1">
    <location>
        <begin position="1453"/>
        <end position="1467"/>
    </location>
</feature>
<feature type="domain" description="MBD" evidence="2">
    <location>
        <begin position="1771"/>
        <end position="1844"/>
    </location>
</feature>
<dbReference type="SUPFAM" id="SSF81383">
    <property type="entry name" value="F-box domain"/>
    <property type="match status" value="1"/>
</dbReference>
<dbReference type="Proteomes" id="UP001497382">
    <property type="component" value="Unassembled WGS sequence"/>
</dbReference>
<feature type="compositionally biased region" description="Polar residues" evidence="1">
    <location>
        <begin position="2007"/>
        <end position="2021"/>
    </location>
</feature>
<dbReference type="EMBL" id="CAXIEN010000017">
    <property type="protein sequence ID" value="CAL1265297.1"/>
    <property type="molecule type" value="Genomic_DNA"/>
</dbReference>
<feature type="compositionally biased region" description="Low complexity" evidence="1">
    <location>
        <begin position="1147"/>
        <end position="1158"/>
    </location>
</feature>
<dbReference type="SMART" id="SM00391">
    <property type="entry name" value="MBD"/>
    <property type="match status" value="1"/>
</dbReference>
<dbReference type="SUPFAM" id="SSF54171">
    <property type="entry name" value="DNA-binding domain"/>
    <property type="match status" value="1"/>
</dbReference>
<feature type="compositionally biased region" description="Polar residues" evidence="1">
    <location>
        <begin position="1620"/>
        <end position="1631"/>
    </location>
</feature>
<proteinExistence type="predicted"/>
<name>A0AAV1Z1B6_9ARAC</name>
<dbReference type="PANTHER" id="PTHR15739:SF5">
    <property type="entry name" value="LD23158P"/>
    <property type="match status" value="1"/>
</dbReference>
<gene>
    <name evidence="3" type="ORF">LARSCL_LOCUS2454</name>
</gene>
<dbReference type="PROSITE" id="PS50982">
    <property type="entry name" value="MBD"/>
    <property type="match status" value="1"/>
</dbReference>
<feature type="compositionally biased region" description="Polar residues" evidence="1">
    <location>
        <begin position="820"/>
        <end position="834"/>
    </location>
</feature>
<feature type="compositionally biased region" description="Polar residues" evidence="1">
    <location>
        <begin position="1946"/>
        <end position="1965"/>
    </location>
</feature>
<keyword evidence="4" id="KW-1185">Reference proteome</keyword>
<feature type="compositionally biased region" description="Basic and acidic residues" evidence="1">
    <location>
        <begin position="1181"/>
        <end position="1195"/>
    </location>
</feature>
<protein>
    <recommendedName>
        <fullName evidence="2">MBD domain-containing protein</fullName>
    </recommendedName>
</protein>
<dbReference type="GO" id="GO:0003677">
    <property type="term" value="F:DNA binding"/>
    <property type="evidence" value="ECO:0007669"/>
    <property type="project" value="InterPro"/>
</dbReference>
<feature type="compositionally biased region" description="Polar residues" evidence="1">
    <location>
        <begin position="1197"/>
        <end position="1211"/>
    </location>
</feature>
<feature type="region of interest" description="Disordered" evidence="1">
    <location>
        <begin position="1023"/>
        <end position="1169"/>
    </location>
</feature>
<dbReference type="Gene3D" id="3.30.890.10">
    <property type="entry name" value="Methyl-cpg-binding Protein 2, Chain A"/>
    <property type="match status" value="1"/>
</dbReference>
<dbReference type="InterPro" id="IPR032675">
    <property type="entry name" value="LRR_dom_sf"/>
</dbReference>
<feature type="region of interest" description="Disordered" evidence="1">
    <location>
        <begin position="1450"/>
        <end position="1478"/>
    </location>
</feature>
<feature type="compositionally biased region" description="Basic residues" evidence="1">
    <location>
        <begin position="1468"/>
        <end position="1478"/>
    </location>
</feature>
<dbReference type="InterPro" id="IPR036047">
    <property type="entry name" value="F-box-like_dom_sf"/>
</dbReference>
<feature type="compositionally biased region" description="Basic and acidic residues" evidence="1">
    <location>
        <begin position="692"/>
        <end position="701"/>
    </location>
</feature>
<feature type="compositionally biased region" description="Low complexity" evidence="1">
    <location>
        <begin position="1028"/>
        <end position="1040"/>
    </location>
</feature>
<dbReference type="InterPro" id="IPR001739">
    <property type="entry name" value="Methyl_CpG_DNA-bd"/>
</dbReference>
<feature type="region of interest" description="Disordered" evidence="1">
    <location>
        <begin position="1682"/>
        <end position="1752"/>
    </location>
</feature>
<feature type="compositionally biased region" description="Basic and acidic residues" evidence="1">
    <location>
        <begin position="675"/>
        <end position="684"/>
    </location>
</feature>